<accession>Q6FDV7</accession>
<dbReference type="EMBL" id="CR543861">
    <property type="protein sequence ID" value="CAG67751.1"/>
    <property type="molecule type" value="Genomic_DNA"/>
</dbReference>
<protein>
    <recommendedName>
        <fullName evidence="3">PDZ domain-containing protein</fullName>
    </recommendedName>
</protein>
<evidence type="ECO:0000313" key="1">
    <source>
        <dbReference type="EMBL" id="CAG67751.1"/>
    </source>
</evidence>
<dbReference type="SUPFAM" id="SSF50156">
    <property type="entry name" value="PDZ domain-like"/>
    <property type="match status" value="1"/>
</dbReference>
<dbReference type="AlphaFoldDB" id="Q6FDV7"/>
<proteinExistence type="predicted"/>
<dbReference type="Gene3D" id="2.30.42.10">
    <property type="match status" value="1"/>
</dbReference>
<organism evidence="1 2">
    <name type="scientific">Acinetobacter baylyi (strain ATCC 33305 / BD413 / ADP1)</name>
    <dbReference type="NCBI Taxonomy" id="62977"/>
    <lineage>
        <taxon>Bacteria</taxon>
        <taxon>Pseudomonadati</taxon>
        <taxon>Pseudomonadota</taxon>
        <taxon>Gammaproteobacteria</taxon>
        <taxon>Moraxellales</taxon>
        <taxon>Moraxellaceae</taxon>
        <taxon>Acinetobacter</taxon>
    </lineage>
</organism>
<dbReference type="KEGG" id="aci:ACIAD0851"/>
<dbReference type="Proteomes" id="UP000000430">
    <property type="component" value="Chromosome"/>
</dbReference>
<dbReference type="OrthoDB" id="6694649at2"/>
<dbReference type="InterPro" id="IPR036034">
    <property type="entry name" value="PDZ_sf"/>
</dbReference>
<gene>
    <name evidence="1" type="ordered locus">ACIAD0851</name>
</gene>
<evidence type="ECO:0000313" key="2">
    <source>
        <dbReference type="Proteomes" id="UP000000430"/>
    </source>
</evidence>
<reference evidence="1 2" key="1">
    <citation type="journal article" date="2004" name="Nucleic Acids Res.">
        <title>Unique features revealed by the genome sequence of Acinetobacter sp. ADP1, a versatile and naturally transformation competent bacterium.</title>
        <authorList>
            <person name="Barbe V."/>
            <person name="Vallenet D."/>
            <person name="Fonknechten N."/>
            <person name="Kreimeyer A."/>
            <person name="Oztas S."/>
            <person name="Labarre L."/>
            <person name="Cruveiller S."/>
            <person name="Robert C."/>
            <person name="Duprat S."/>
            <person name="Wincker P."/>
            <person name="Ornston L.N."/>
            <person name="Weissenbach J."/>
            <person name="Marliere P."/>
            <person name="Cohen G.N."/>
            <person name="Medigue C."/>
        </authorList>
    </citation>
    <scope>NUCLEOTIDE SEQUENCE [LARGE SCALE GENOMIC DNA]</scope>
    <source>
        <strain evidence="2">ATCC 33305 / BD413 / ADP1</strain>
    </source>
</reference>
<name>Q6FDV7_ACIAD</name>
<sequence length="66" mass="7689">MKVKVIKNLSPAFNQLIENDILLKLNDIEVRDVNHFVDISSYLKKGNIQLEILRKGQKIMKEIIIL</sequence>
<dbReference type="BioCyc" id="ASP62977:ACIAD_RS03925-MONOMER"/>
<dbReference type="HOGENOM" id="CLU_2821185_0_0_6"/>
<evidence type="ECO:0008006" key="3">
    <source>
        <dbReference type="Google" id="ProtNLM"/>
    </source>
</evidence>